<name>A0A2T5MDM3_9GAMM</name>
<evidence type="ECO:0000313" key="9">
    <source>
        <dbReference type="Proteomes" id="UP000244248"/>
    </source>
</evidence>
<evidence type="ECO:0000256" key="3">
    <source>
        <dbReference type="ARBA" id="ARBA00022737"/>
    </source>
</evidence>
<dbReference type="PIRSF" id="PIRSF000139">
    <property type="entry name" value="Glc_ox_4Fe-4S"/>
    <property type="match status" value="1"/>
</dbReference>
<dbReference type="EMBL" id="QANS01000005">
    <property type="protein sequence ID" value="PTU30659.1"/>
    <property type="molecule type" value="Genomic_DNA"/>
</dbReference>
<dbReference type="Proteomes" id="UP000244248">
    <property type="component" value="Unassembled WGS sequence"/>
</dbReference>
<evidence type="ECO:0000313" key="8">
    <source>
        <dbReference type="EMBL" id="PTU30659.1"/>
    </source>
</evidence>
<dbReference type="RefSeq" id="WP_107941031.1">
    <property type="nucleotide sequence ID" value="NZ_QANS01000005.1"/>
</dbReference>
<dbReference type="InterPro" id="IPR004017">
    <property type="entry name" value="Cys_rich_dom"/>
</dbReference>
<comment type="caution">
    <text evidence="8">The sequence shown here is derived from an EMBL/GenBank/DDBJ whole genome shotgun (WGS) entry which is preliminary data.</text>
</comment>
<keyword evidence="5 6" id="KW-0411">Iron-sulfur</keyword>
<evidence type="ECO:0000256" key="4">
    <source>
        <dbReference type="ARBA" id="ARBA00023004"/>
    </source>
</evidence>
<dbReference type="InterPro" id="IPR012257">
    <property type="entry name" value="Glc_ox_4Fe-4S"/>
</dbReference>
<comment type="cofactor">
    <cofactor evidence="6">
        <name>[4Fe-4S] cluster</name>
        <dbReference type="ChEBI" id="CHEBI:49883"/>
    </cofactor>
    <text evidence="6">Binds 2 [4Fe-4S] clusters.</text>
</comment>
<dbReference type="InterPro" id="IPR017900">
    <property type="entry name" value="4Fe4S_Fe_S_CS"/>
</dbReference>
<comment type="catalytic activity">
    <reaction evidence="6">
        <text>(R)-lactate + A = pyruvate + AH2</text>
        <dbReference type="Rhea" id="RHEA:15089"/>
        <dbReference type="ChEBI" id="CHEBI:13193"/>
        <dbReference type="ChEBI" id="CHEBI:15361"/>
        <dbReference type="ChEBI" id="CHEBI:16004"/>
        <dbReference type="ChEBI" id="CHEBI:17499"/>
    </reaction>
</comment>
<feature type="domain" description="4Fe-4S ferredoxin-type" evidence="7">
    <location>
        <begin position="12"/>
        <end position="42"/>
    </location>
</feature>
<dbReference type="GO" id="GO:0019154">
    <property type="term" value="F:glycolate dehydrogenase activity"/>
    <property type="evidence" value="ECO:0007669"/>
    <property type="project" value="UniProtKB-EC"/>
</dbReference>
<keyword evidence="4 6" id="KW-0408">Iron</keyword>
<dbReference type="SUPFAM" id="SSF54862">
    <property type="entry name" value="4Fe-4S ferredoxins"/>
    <property type="match status" value="1"/>
</dbReference>
<accession>A0A2T5MDM3</accession>
<proteinExistence type="predicted"/>
<dbReference type="PANTHER" id="PTHR32479:SF17">
    <property type="entry name" value="GLYCOLATE OXIDASE IRON-SULFUR SUBUNIT"/>
    <property type="match status" value="1"/>
</dbReference>
<evidence type="ECO:0000256" key="2">
    <source>
        <dbReference type="ARBA" id="ARBA00022723"/>
    </source>
</evidence>
<dbReference type="InterPro" id="IPR017896">
    <property type="entry name" value="4Fe4S_Fe-S-bd"/>
</dbReference>
<evidence type="ECO:0000259" key="7">
    <source>
        <dbReference type="PROSITE" id="PS51379"/>
    </source>
</evidence>
<keyword evidence="6" id="KW-0813">Transport</keyword>
<dbReference type="Pfam" id="PF13183">
    <property type="entry name" value="Fer4_8"/>
    <property type="match status" value="1"/>
</dbReference>
<dbReference type="InterPro" id="IPR009051">
    <property type="entry name" value="Helical_ferredxn"/>
</dbReference>
<dbReference type="PROSITE" id="PS51379">
    <property type="entry name" value="4FE4S_FER_2"/>
    <property type="match status" value="2"/>
</dbReference>
<evidence type="ECO:0000256" key="6">
    <source>
        <dbReference type="PIRNR" id="PIRNR000139"/>
    </source>
</evidence>
<keyword evidence="3" id="KW-0677">Repeat</keyword>
<reference evidence="8 9" key="1">
    <citation type="submission" date="2018-04" db="EMBL/GenBank/DDBJ databases">
        <title>Novel species isolated from glacier.</title>
        <authorList>
            <person name="Liu Q."/>
            <person name="Xin Y.-H."/>
        </authorList>
    </citation>
    <scope>NUCLEOTIDE SEQUENCE [LARGE SCALE GENOMIC DNA]</scope>
    <source>
        <strain evidence="8 9">GT1R17</strain>
    </source>
</reference>
<dbReference type="GO" id="GO:0046872">
    <property type="term" value="F:metal ion binding"/>
    <property type="evidence" value="ECO:0007669"/>
    <property type="project" value="UniProtKB-UniRule"/>
</dbReference>
<dbReference type="PROSITE" id="PS00198">
    <property type="entry name" value="4FE4S_FER_1"/>
    <property type="match status" value="2"/>
</dbReference>
<evidence type="ECO:0000256" key="5">
    <source>
        <dbReference type="ARBA" id="ARBA00023014"/>
    </source>
</evidence>
<keyword evidence="1 6" id="KW-0004">4Fe-4S</keyword>
<keyword evidence="2 6" id="KW-0479">Metal-binding</keyword>
<dbReference type="OrthoDB" id="9765258at2"/>
<dbReference type="Gene3D" id="1.10.1060.10">
    <property type="entry name" value="Alpha-helical ferredoxin"/>
    <property type="match status" value="1"/>
</dbReference>
<comment type="function">
    <text evidence="6">Component of a complex that catalyzes the oxidation of glycolate to glyoxylate.</text>
</comment>
<keyword evidence="6" id="KW-0249">Electron transport</keyword>
<dbReference type="GO" id="GO:0051539">
    <property type="term" value="F:4 iron, 4 sulfur cluster binding"/>
    <property type="evidence" value="ECO:0007669"/>
    <property type="project" value="UniProtKB-UniRule"/>
</dbReference>
<gene>
    <name evidence="8" type="ORF">CJD38_14265</name>
</gene>
<keyword evidence="9" id="KW-1185">Reference proteome</keyword>
<dbReference type="AlphaFoldDB" id="A0A2T5MDM3"/>
<feature type="domain" description="4Fe-4S ferredoxin-type" evidence="7">
    <location>
        <begin position="63"/>
        <end position="94"/>
    </location>
</feature>
<protein>
    <recommendedName>
        <fullName evidence="6">Glycolate oxidase iron-sulfur subunit</fullName>
        <ecNumber evidence="6">1.1.99.14</ecNumber>
    </recommendedName>
</protein>
<sequence>MSSLSSIAIASEFPYADADLCVKCGLCLPHCPTYEQTQNEADSPRGRIALMQGLANGLIQPSNGLNAHLDGCLSCRACETVCPAKVPYGRLIDSGRALLHQKSPRQNTAIRLISFWLTKASARKFAATFLWLYQRSGMQSVLRHTHLLGRGRIARLDSLLPRISLPRPLQNNARKALTSVSLFTGCTGELADRQTLQDALHVLSKLGISVDIPARQGCCGALHQHTGYPAEAAKLAQNNVQAFGSNTTILSSASGCGATLMEYPEILGASGAAFSQRVQDLSTFLLSKWPNDLALKPLKMRVAIHTPCTLKNVMKGGDAVRALLEKIPGVEIVALDSKDRCCGAAGSYFITQPEMADQLLAEKLVMTRVLVPDIIISSNIGCSMHLAAGLRREGIKAELLHPVSLLARQLG</sequence>
<comment type="catalytic activity">
    <reaction evidence="6">
        <text>glycolate + A = glyoxylate + AH2</text>
        <dbReference type="Rhea" id="RHEA:21264"/>
        <dbReference type="ChEBI" id="CHEBI:13193"/>
        <dbReference type="ChEBI" id="CHEBI:17499"/>
        <dbReference type="ChEBI" id="CHEBI:29805"/>
        <dbReference type="ChEBI" id="CHEBI:36655"/>
        <dbReference type="EC" id="1.1.99.14"/>
    </reaction>
</comment>
<organism evidence="8 9">
    <name type="scientific">Stenotrophobium rhamnosiphilum</name>
    <dbReference type="NCBI Taxonomy" id="2029166"/>
    <lineage>
        <taxon>Bacteria</taxon>
        <taxon>Pseudomonadati</taxon>
        <taxon>Pseudomonadota</taxon>
        <taxon>Gammaproteobacteria</taxon>
        <taxon>Nevskiales</taxon>
        <taxon>Nevskiaceae</taxon>
        <taxon>Stenotrophobium</taxon>
    </lineage>
</organism>
<dbReference type="EC" id="1.1.99.14" evidence="6"/>
<dbReference type="Pfam" id="PF02754">
    <property type="entry name" value="CCG"/>
    <property type="match status" value="2"/>
</dbReference>
<dbReference type="PANTHER" id="PTHR32479">
    <property type="entry name" value="GLYCOLATE OXIDASE IRON-SULFUR SUBUNIT"/>
    <property type="match status" value="1"/>
</dbReference>
<evidence type="ECO:0000256" key="1">
    <source>
        <dbReference type="ARBA" id="ARBA00022485"/>
    </source>
</evidence>